<reference evidence="3" key="1">
    <citation type="submission" date="2017-05" db="EMBL/GenBank/DDBJ databases">
        <authorList>
            <person name="Varghese N."/>
            <person name="Submissions S."/>
        </authorList>
    </citation>
    <scope>NUCLEOTIDE SEQUENCE</scope>
    <source>
        <strain evidence="3">Su22</strain>
    </source>
</reference>
<dbReference type="EMBL" id="FXUF01000011">
    <property type="protein sequence ID" value="SMP63766.1"/>
    <property type="molecule type" value="Genomic_DNA"/>
</dbReference>
<proteinExistence type="inferred from homology"/>
<evidence type="ECO:0000313" key="4">
    <source>
        <dbReference type="Proteomes" id="UP001158066"/>
    </source>
</evidence>
<comment type="caution">
    <text evidence="3">The sequence shown here is derived from an EMBL/GenBank/DDBJ whole genome shotgun (WGS) entry which is preliminary data.</text>
</comment>
<feature type="domain" description="Amine oxidase" evidence="2">
    <location>
        <begin position="20"/>
        <end position="183"/>
    </location>
</feature>
<dbReference type="Gene3D" id="3.50.50.60">
    <property type="entry name" value="FAD/NAD(P)-binding domain"/>
    <property type="match status" value="1"/>
</dbReference>
<comment type="similarity">
    <text evidence="1">Belongs to the flavin monoamine oxidase family.</text>
</comment>
<organism evidence="3 4">
    <name type="scientific">Anoxynatronum buryatiense</name>
    <dbReference type="NCBI Taxonomy" id="489973"/>
    <lineage>
        <taxon>Bacteria</taxon>
        <taxon>Bacillati</taxon>
        <taxon>Bacillota</taxon>
        <taxon>Clostridia</taxon>
        <taxon>Eubacteriales</taxon>
        <taxon>Clostridiaceae</taxon>
        <taxon>Anoxynatronum</taxon>
    </lineage>
</organism>
<dbReference type="InterPro" id="IPR050703">
    <property type="entry name" value="Flavin_MAO"/>
</dbReference>
<dbReference type="PRINTS" id="PR00420">
    <property type="entry name" value="RNGMNOXGNASE"/>
</dbReference>
<dbReference type="Pfam" id="PF01593">
    <property type="entry name" value="Amino_oxidase"/>
    <property type="match status" value="1"/>
</dbReference>
<dbReference type="RefSeq" id="WP_283409981.1">
    <property type="nucleotide sequence ID" value="NZ_FXUF01000011.1"/>
</dbReference>
<name>A0AA46AJV2_9CLOT</name>
<dbReference type="AlphaFoldDB" id="A0AA46AJV2"/>
<accession>A0AA46AJV2</accession>
<dbReference type="GO" id="GO:0016491">
    <property type="term" value="F:oxidoreductase activity"/>
    <property type="evidence" value="ECO:0007669"/>
    <property type="project" value="InterPro"/>
</dbReference>
<dbReference type="PANTHER" id="PTHR43563">
    <property type="entry name" value="AMINE OXIDASE"/>
    <property type="match status" value="1"/>
</dbReference>
<evidence type="ECO:0000313" key="3">
    <source>
        <dbReference type="EMBL" id="SMP63766.1"/>
    </source>
</evidence>
<protein>
    <submittedName>
        <fullName evidence="3">Flavin containing amine oxidoreductase</fullName>
    </submittedName>
</protein>
<dbReference type="Proteomes" id="UP001158066">
    <property type="component" value="Unassembled WGS sequence"/>
</dbReference>
<gene>
    <name evidence="3" type="ORF">SAMN06296020_11161</name>
</gene>
<sequence length="219" mass="24178">MYKEKKSQPDADVVVVGAGIAGLTAARELKKAGYSVIVLEARDRVGGRTAGHMLQNGVVVEIGGQWVGPQKTEILKLIDQLGLETFRTHAEGDTVLILNGERIRFTGNKPALPQSSRRELDRLRVELDTLAESLSVIPPWKNKEAVQYDHMSFENWLNDHAQDENALNFYRFISRNLYSAESWEMSLLQVLTGLGSTESIEYSISPDGSAGGPHTLGWG</sequence>
<dbReference type="PANTHER" id="PTHR43563:SF1">
    <property type="entry name" value="AMINE OXIDASE [FLAVIN-CONTAINING] B"/>
    <property type="match status" value="1"/>
</dbReference>
<keyword evidence="4" id="KW-1185">Reference proteome</keyword>
<dbReference type="InterPro" id="IPR036188">
    <property type="entry name" value="FAD/NAD-bd_sf"/>
</dbReference>
<dbReference type="InterPro" id="IPR002937">
    <property type="entry name" value="Amino_oxidase"/>
</dbReference>
<dbReference type="SUPFAM" id="SSF51905">
    <property type="entry name" value="FAD/NAD(P)-binding domain"/>
    <property type="match status" value="1"/>
</dbReference>
<evidence type="ECO:0000256" key="1">
    <source>
        <dbReference type="ARBA" id="ARBA00005995"/>
    </source>
</evidence>
<evidence type="ECO:0000259" key="2">
    <source>
        <dbReference type="Pfam" id="PF01593"/>
    </source>
</evidence>